<dbReference type="Proteomes" id="UP000032487">
    <property type="component" value="Unassembled WGS sequence"/>
</dbReference>
<proteinExistence type="predicted"/>
<keyword evidence="1" id="KW-0732">Signal</keyword>
<evidence type="ECO:0000256" key="1">
    <source>
        <dbReference type="SAM" id="SignalP"/>
    </source>
</evidence>
<name>A0A0D9ANW6_STUST</name>
<dbReference type="AlphaFoldDB" id="A0A0D9ANW6"/>
<dbReference type="Gene3D" id="3.40.50.1240">
    <property type="entry name" value="Phosphoglycerate mutase-like"/>
    <property type="match status" value="1"/>
</dbReference>
<dbReference type="EMBL" id="JYHV01000014">
    <property type="protein sequence ID" value="KJH82678.1"/>
    <property type="molecule type" value="Genomic_DNA"/>
</dbReference>
<dbReference type="RefSeq" id="WP_080890567.1">
    <property type="nucleotide sequence ID" value="NZ_JYHV01000014.1"/>
</dbReference>
<organism evidence="2 3">
    <name type="scientific">Stutzerimonas stutzeri</name>
    <name type="common">Pseudomonas stutzeri</name>
    <dbReference type="NCBI Taxonomy" id="316"/>
    <lineage>
        <taxon>Bacteria</taxon>
        <taxon>Pseudomonadati</taxon>
        <taxon>Pseudomonadota</taxon>
        <taxon>Gammaproteobacteria</taxon>
        <taxon>Pseudomonadales</taxon>
        <taxon>Pseudomonadaceae</taxon>
        <taxon>Stutzerimonas</taxon>
    </lineage>
</organism>
<dbReference type="SUPFAM" id="SSF53254">
    <property type="entry name" value="Phosphoglycerate mutase-like"/>
    <property type="match status" value="1"/>
</dbReference>
<feature type="chain" id="PRO_5002338190" evidence="1">
    <location>
        <begin position="19"/>
        <end position="184"/>
    </location>
</feature>
<dbReference type="InterPro" id="IPR029033">
    <property type="entry name" value="His_PPase_superfam"/>
</dbReference>
<accession>A0A0D9ANW6</accession>
<evidence type="ECO:0000313" key="2">
    <source>
        <dbReference type="EMBL" id="KJH82678.1"/>
    </source>
</evidence>
<reference evidence="2 3" key="1">
    <citation type="submission" date="2015-02" db="EMBL/GenBank/DDBJ databases">
        <title>Draft genome sequence of Pseudomonas stutzeri NT0128 isolated from wheat (Triticum turgidum) rhizosphere.</title>
        <authorList>
            <person name="Tovi N."/>
            <person name="Frenk S."/>
            <person name="Hadar Y."/>
            <person name="Minz D."/>
        </authorList>
    </citation>
    <scope>NUCLEOTIDE SEQUENCE [LARGE SCALE GENOMIC DNA]</scope>
    <source>
        <strain evidence="2 3">NT0128</strain>
    </source>
</reference>
<feature type="signal peptide" evidence="1">
    <location>
        <begin position="1"/>
        <end position="18"/>
    </location>
</feature>
<protein>
    <submittedName>
        <fullName evidence="2">Fructose-2,6-bisphosphatase</fullName>
    </submittedName>
</protein>
<dbReference type="CDD" id="cd07040">
    <property type="entry name" value="HP"/>
    <property type="match status" value="1"/>
</dbReference>
<comment type="caution">
    <text evidence="2">The sequence shown here is derived from an EMBL/GenBank/DDBJ whole genome shotgun (WGS) entry which is preliminary data.</text>
</comment>
<evidence type="ECO:0000313" key="3">
    <source>
        <dbReference type="Proteomes" id="UP000032487"/>
    </source>
</evidence>
<sequence length="184" mass="19695">MRALVVALLLSGAFGAFAEEDAAWSMLREGRAVLILRHATAPGFGDPPDFVLGDCTTQRNLDEAGRLEAQRWGDLLRKKGLSNARVLSSRWCRALETAQQMGLASVEPLPALDSFFAEPGREAAQTAALRQRLDSLPAALPVVLVTHQVNITALTGIFPRSGEGLILALPLGDPPRVLARIAPP</sequence>
<dbReference type="OrthoDB" id="8685508at2"/>
<gene>
    <name evidence="2" type="ORF">UF78_07425</name>
</gene>